<dbReference type="PROSITE" id="PS51257">
    <property type="entry name" value="PROKAR_LIPOPROTEIN"/>
    <property type="match status" value="1"/>
</dbReference>
<dbReference type="InterPro" id="IPR006664">
    <property type="entry name" value="OMP_bac"/>
</dbReference>
<keyword evidence="2 4" id="KW-0472">Membrane</keyword>
<sequence length="212" mass="22900">MPRKSLRTTALAIAVATIALSGCASYIKRDEFDSTIADLRATDQRLQSQIEELSRKHDALVTEMQGRIRVETGAHFATNDATLSEEDKPLLDDFARAIKNNHSDAVVTVEGFADPAGSAAFNQRLGQRRAETVRDYLANTGGLGGQVRAVSYGEATNRQVRPGATGDAGRDNRRVSLVVDYAGMGGMQQPMQEQTPPEQAPQPEQPQTDSGT</sequence>
<evidence type="ECO:0000256" key="2">
    <source>
        <dbReference type="ARBA" id="ARBA00023136"/>
    </source>
</evidence>
<dbReference type="SUPFAM" id="SSF103088">
    <property type="entry name" value="OmpA-like"/>
    <property type="match status" value="1"/>
</dbReference>
<dbReference type="Gene3D" id="3.30.1330.60">
    <property type="entry name" value="OmpA-like domain"/>
    <property type="match status" value="1"/>
</dbReference>
<reference evidence="8 9" key="1">
    <citation type="submission" date="2023-07" db="EMBL/GenBank/DDBJ databases">
        <title>Sorghum-associated microbial communities from plants grown in Nebraska, USA.</title>
        <authorList>
            <person name="Schachtman D."/>
        </authorList>
    </citation>
    <scope>NUCLEOTIDE SEQUENCE [LARGE SCALE GENOMIC DNA]</scope>
    <source>
        <strain evidence="8 9">BE187</strain>
    </source>
</reference>
<dbReference type="PROSITE" id="PS51123">
    <property type="entry name" value="OMPA_2"/>
    <property type="match status" value="1"/>
</dbReference>
<evidence type="ECO:0000313" key="8">
    <source>
        <dbReference type="EMBL" id="MDR7098455.1"/>
    </source>
</evidence>
<keyword evidence="5" id="KW-0175">Coiled coil</keyword>
<dbReference type="EMBL" id="JAVDVW010000001">
    <property type="protein sequence ID" value="MDR7098455.1"/>
    <property type="molecule type" value="Genomic_DNA"/>
</dbReference>
<gene>
    <name evidence="8" type="ORF">J2X04_000802</name>
</gene>
<proteinExistence type="predicted"/>
<dbReference type="RefSeq" id="WP_310052384.1">
    <property type="nucleotide sequence ID" value="NZ_JAVDVW010000001.1"/>
</dbReference>
<accession>A0ABU1VLU8</accession>
<dbReference type="CDD" id="cd07185">
    <property type="entry name" value="OmpA_C-like"/>
    <property type="match status" value="1"/>
</dbReference>
<keyword evidence="3" id="KW-0998">Cell outer membrane</keyword>
<dbReference type="PANTHER" id="PTHR30329">
    <property type="entry name" value="STATOR ELEMENT OF FLAGELLAR MOTOR COMPLEX"/>
    <property type="match status" value="1"/>
</dbReference>
<protein>
    <submittedName>
        <fullName evidence="8">Peptidoglycan-associated lipoprotein</fullName>
    </submittedName>
</protein>
<comment type="caution">
    <text evidence="8">The sequence shown here is derived from an EMBL/GenBank/DDBJ whole genome shotgun (WGS) entry which is preliminary data.</text>
</comment>
<evidence type="ECO:0000256" key="1">
    <source>
        <dbReference type="ARBA" id="ARBA00004442"/>
    </source>
</evidence>
<evidence type="ECO:0000259" key="7">
    <source>
        <dbReference type="PROSITE" id="PS51123"/>
    </source>
</evidence>
<evidence type="ECO:0000256" key="3">
    <source>
        <dbReference type="ARBA" id="ARBA00023237"/>
    </source>
</evidence>
<evidence type="ECO:0000256" key="6">
    <source>
        <dbReference type="SAM" id="MobiDB-lite"/>
    </source>
</evidence>
<keyword evidence="8" id="KW-0449">Lipoprotein</keyword>
<feature type="coiled-coil region" evidence="5">
    <location>
        <begin position="36"/>
        <end position="63"/>
    </location>
</feature>
<dbReference type="Proteomes" id="UP001267878">
    <property type="component" value="Unassembled WGS sequence"/>
</dbReference>
<evidence type="ECO:0000256" key="4">
    <source>
        <dbReference type="PROSITE-ProRule" id="PRU00473"/>
    </source>
</evidence>
<dbReference type="PRINTS" id="PR01021">
    <property type="entry name" value="OMPADOMAIN"/>
</dbReference>
<dbReference type="PANTHER" id="PTHR30329:SF21">
    <property type="entry name" value="LIPOPROTEIN YIAD-RELATED"/>
    <property type="match status" value="1"/>
</dbReference>
<comment type="subcellular location">
    <subcellularLocation>
        <location evidence="1">Cell outer membrane</location>
    </subcellularLocation>
</comment>
<feature type="region of interest" description="Disordered" evidence="6">
    <location>
        <begin position="185"/>
        <end position="212"/>
    </location>
</feature>
<feature type="domain" description="OmpA-like" evidence="7">
    <location>
        <begin position="63"/>
        <end position="183"/>
    </location>
</feature>
<organism evidence="8 9">
    <name type="scientific">Agrilutibacter niabensis</name>
    <dbReference type="NCBI Taxonomy" id="380628"/>
    <lineage>
        <taxon>Bacteria</taxon>
        <taxon>Pseudomonadati</taxon>
        <taxon>Pseudomonadota</taxon>
        <taxon>Gammaproteobacteria</taxon>
        <taxon>Lysobacterales</taxon>
        <taxon>Lysobacteraceae</taxon>
        <taxon>Agrilutibacter</taxon>
    </lineage>
</organism>
<dbReference type="InterPro" id="IPR036737">
    <property type="entry name" value="OmpA-like_sf"/>
</dbReference>
<evidence type="ECO:0000256" key="5">
    <source>
        <dbReference type="SAM" id="Coils"/>
    </source>
</evidence>
<name>A0ABU1VLU8_9GAMM</name>
<keyword evidence="9" id="KW-1185">Reference proteome</keyword>
<feature type="compositionally biased region" description="Low complexity" evidence="6">
    <location>
        <begin position="187"/>
        <end position="197"/>
    </location>
</feature>
<dbReference type="InterPro" id="IPR006665">
    <property type="entry name" value="OmpA-like"/>
</dbReference>
<evidence type="ECO:0000313" key="9">
    <source>
        <dbReference type="Proteomes" id="UP001267878"/>
    </source>
</evidence>
<dbReference type="InterPro" id="IPR050330">
    <property type="entry name" value="Bact_OuterMem_StrucFunc"/>
</dbReference>
<dbReference type="Pfam" id="PF00691">
    <property type="entry name" value="OmpA"/>
    <property type="match status" value="1"/>
</dbReference>